<proteinExistence type="predicted"/>
<evidence type="ECO:0000313" key="3">
    <source>
        <dbReference type="Proteomes" id="UP000017668"/>
    </source>
</evidence>
<keyword evidence="3" id="KW-1185">Reference proteome</keyword>
<dbReference type="Proteomes" id="UP000017668">
    <property type="component" value="Unassembled WGS sequence"/>
</dbReference>
<feature type="signal peptide" evidence="1">
    <location>
        <begin position="1"/>
        <end position="22"/>
    </location>
</feature>
<accession>A0ABP2RXC8</accession>
<feature type="chain" id="PRO_5045595478" evidence="1">
    <location>
        <begin position="23"/>
        <end position="84"/>
    </location>
</feature>
<protein>
    <submittedName>
        <fullName evidence="2">Uncharacterized protein</fullName>
    </submittedName>
</protein>
<comment type="caution">
    <text evidence="2">The sequence shown here is derived from an EMBL/GenBank/DDBJ whole genome shotgun (WGS) entry which is preliminary data.</text>
</comment>
<dbReference type="EMBL" id="AMQQ01000004">
    <property type="protein sequence ID" value="EKJ97207.1"/>
    <property type="molecule type" value="Genomic_DNA"/>
</dbReference>
<sequence>MVKYLHSVVAAAALLLASQNNAEAQVRTPPSIPAAGDTEMVKVERCKESLSPLYAWQLGDAKRLRDWCRENGYITYKQQLAAER</sequence>
<organism evidence="2 3">
    <name type="scientific">Bradyrhizobium lupini HPC(L)</name>
    <dbReference type="NCBI Taxonomy" id="1229491"/>
    <lineage>
        <taxon>Bacteria</taxon>
        <taxon>Pseudomonadati</taxon>
        <taxon>Pseudomonadota</taxon>
        <taxon>Alphaproteobacteria</taxon>
        <taxon>Hyphomicrobiales</taxon>
        <taxon>Nitrobacteraceae</taxon>
        <taxon>Bradyrhizobium</taxon>
    </lineage>
</organism>
<name>A0ABP2RXC8_RHILU</name>
<reference evidence="2 3" key="1">
    <citation type="journal article" date="2013" name="Genome Announc.">
        <title>Genome Sequence of Rhizobium lupini HPC(L) Isolated from Saline Desert Soil, Kutch (Gujarat).</title>
        <authorList>
            <person name="Agarwal L."/>
            <person name="Purohit H.J."/>
        </authorList>
    </citation>
    <scope>NUCLEOTIDE SEQUENCE [LARGE SCALE GENOMIC DNA]</scope>
    <source>
        <strain evidence="3">HPC(L)</strain>
    </source>
</reference>
<gene>
    <name evidence="2" type="ORF">C241_02874</name>
</gene>
<evidence type="ECO:0000313" key="2">
    <source>
        <dbReference type="EMBL" id="EKJ97207.1"/>
    </source>
</evidence>
<keyword evidence="1" id="KW-0732">Signal</keyword>
<evidence type="ECO:0000256" key="1">
    <source>
        <dbReference type="SAM" id="SignalP"/>
    </source>
</evidence>